<evidence type="ECO:0000313" key="3">
    <source>
        <dbReference type="Proteomes" id="UP000670925"/>
    </source>
</evidence>
<evidence type="ECO:0000313" key="2">
    <source>
        <dbReference type="EMBL" id="MBO3656940.1"/>
    </source>
</evidence>
<organism evidence="2 3">
    <name type="scientific">Acinetobacter haemolyticus</name>
    <dbReference type="NCBI Taxonomy" id="29430"/>
    <lineage>
        <taxon>Bacteria</taxon>
        <taxon>Pseudomonadati</taxon>
        <taxon>Pseudomonadota</taxon>
        <taxon>Gammaproteobacteria</taxon>
        <taxon>Moraxellales</taxon>
        <taxon>Moraxellaceae</taxon>
        <taxon>Acinetobacter</taxon>
    </lineage>
</organism>
<protein>
    <submittedName>
        <fullName evidence="2">Uncharacterized protein</fullName>
    </submittedName>
</protein>
<dbReference type="Proteomes" id="UP000670925">
    <property type="component" value="Unassembled WGS sequence"/>
</dbReference>
<dbReference type="EMBL" id="JAGFOT010000002">
    <property type="protein sequence ID" value="MBO3656940.1"/>
    <property type="molecule type" value="Genomic_DNA"/>
</dbReference>
<evidence type="ECO:0000256" key="1">
    <source>
        <dbReference type="SAM" id="SignalP"/>
    </source>
</evidence>
<proteinExistence type="predicted"/>
<reference evidence="2" key="1">
    <citation type="submission" date="2021-03" db="EMBL/GenBank/DDBJ databases">
        <title>Acinetobacter spp. whole-genome sequenced from Terengganu.</title>
        <authorList>
            <person name="Mohd Rani F."/>
        </authorList>
    </citation>
    <scope>NUCLEOTIDE SEQUENCE</scope>
    <source>
        <strain evidence="2">AC1502</strain>
    </source>
</reference>
<comment type="caution">
    <text evidence="2">The sequence shown here is derived from an EMBL/GenBank/DDBJ whole genome shotgun (WGS) entry which is preliminary data.</text>
</comment>
<name>A0AAW4JB20_ACIHA</name>
<gene>
    <name evidence="2" type="ORF">J5N55_02395</name>
</gene>
<dbReference type="RefSeq" id="WP_206261650.1">
    <property type="nucleotide sequence ID" value="NZ_JAGFOT010000002.1"/>
</dbReference>
<dbReference type="AlphaFoldDB" id="A0AAW4JB20"/>
<feature type="chain" id="PRO_5043901906" evidence="1">
    <location>
        <begin position="23"/>
        <end position="334"/>
    </location>
</feature>
<accession>A0AAW4JB20</accession>
<keyword evidence="1" id="KW-0732">Signal</keyword>
<feature type="signal peptide" evidence="1">
    <location>
        <begin position="1"/>
        <end position="22"/>
    </location>
</feature>
<sequence length="334" mass="37738">MNLAFKKTVIFSLILVSINSYSINYSAGDTWFSGPENRLLADQAISKKENPSNYAAGVVHFRPNGNIIAYSKHKALLQKEHTSIYTSQAFFSLGSQTTNDFKATYAQLNPNGTFTITSSKKEGENHTVDYTTYAESMWESSEGAFASKISINTNGDLSPLLTQIQLVGATYIRGNRFMSSKEYLMNRDTLLTFNQILYKNSSTRSPSRRYSFQFLNTNTLVVKDNDEEIWRFNTPDIAYIKLTENGIIGYDQNIQPVDLNLNMEKPSSNVNFIATRDKINNNDIISLEKESVLRVKPNSFYGPIKTATNKCTSNPGPNYYLTSRGKKCTFMKFQ</sequence>